<dbReference type="RefSeq" id="WP_317745057.1">
    <property type="nucleotide sequence ID" value="NZ_JAWLUP010000179.1"/>
</dbReference>
<evidence type="ECO:0000313" key="3">
    <source>
        <dbReference type="EMBL" id="MDV7268582.1"/>
    </source>
</evidence>
<evidence type="ECO:0000259" key="2">
    <source>
        <dbReference type="Pfam" id="PF07859"/>
    </source>
</evidence>
<dbReference type="AlphaFoldDB" id="A0AAE5A991"/>
<reference evidence="3" key="1">
    <citation type="submission" date="2023-10" db="EMBL/GenBank/DDBJ databases">
        <title>Development of a sustainable strategy for remediation of hydrocarbon-contaminated territories based on the waste exchange concept.</title>
        <authorList>
            <person name="Krivoruchko A."/>
        </authorList>
    </citation>
    <scope>NUCLEOTIDE SEQUENCE</scope>
    <source>
        <strain evidence="3">IEGM 68</strain>
    </source>
</reference>
<keyword evidence="1 3" id="KW-0378">Hydrolase</keyword>
<name>A0AAE5A991_9NOCA</name>
<evidence type="ECO:0000256" key="1">
    <source>
        <dbReference type="ARBA" id="ARBA00022801"/>
    </source>
</evidence>
<dbReference type="InterPro" id="IPR029058">
    <property type="entry name" value="AB_hydrolase_fold"/>
</dbReference>
<dbReference type="Proteomes" id="UP001185863">
    <property type="component" value="Unassembled WGS sequence"/>
</dbReference>
<sequence length="306" mass="32036">MTNTESRHTTVDADAALARARNSFAAVFGNGRLPLDQLRRNLDTMMLESTLAEDVSVEDIVVGGVQALRVAAGLTIDDNVLVWFHGGGYVMGSPHGYRHAAATLSRALGSVVVLPDYRLAPEHPFPAALEDAAAVVDALVAEYGPEHTAVGGDSAGGGLTVSVLVDARNRGATLPAVAAVVSPLADFTASGESVATNRDTDPVITERSLGMLAATYLRGHGHDHPLASPVFADLTGLPPILLLASDSEILLDDAVRIHDAVQAGGGTSTLSVYPDTCHAWTLFTDFLPRARDGVAEIADFFRKVLP</sequence>
<dbReference type="Gene3D" id="3.40.50.1820">
    <property type="entry name" value="alpha/beta hydrolase"/>
    <property type="match status" value="1"/>
</dbReference>
<comment type="caution">
    <text evidence="3">The sequence shown here is derived from an EMBL/GenBank/DDBJ whole genome shotgun (WGS) entry which is preliminary data.</text>
</comment>
<protein>
    <submittedName>
        <fullName evidence="3">Alpha/beta hydrolase</fullName>
    </submittedName>
</protein>
<dbReference type="SUPFAM" id="SSF53474">
    <property type="entry name" value="alpha/beta-Hydrolases"/>
    <property type="match status" value="1"/>
</dbReference>
<dbReference type="EMBL" id="JAWLUP010000179">
    <property type="protein sequence ID" value="MDV7268582.1"/>
    <property type="molecule type" value="Genomic_DNA"/>
</dbReference>
<dbReference type="InterPro" id="IPR050300">
    <property type="entry name" value="GDXG_lipolytic_enzyme"/>
</dbReference>
<dbReference type="Pfam" id="PF07859">
    <property type="entry name" value="Abhydrolase_3"/>
    <property type="match status" value="1"/>
</dbReference>
<feature type="domain" description="Alpha/beta hydrolase fold-3" evidence="2">
    <location>
        <begin position="81"/>
        <end position="281"/>
    </location>
</feature>
<accession>A0AAE5A991</accession>
<dbReference type="PANTHER" id="PTHR48081:SF8">
    <property type="entry name" value="ALPHA_BETA HYDROLASE FOLD-3 DOMAIN-CONTAINING PROTEIN-RELATED"/>
    <property type="match status" value="1"/>
</dbReference>
<dbReference type="InterPro" id="IPR013094">
    <property type="entry name" value="AB_hydrolase_3"/>
</dbReference>
<proteinExistence type="predicted"/>
<gene>
    <name evidence="3" type="ORF">R4315_29115</name>
</gene>
<organism evidence="3 4">
    <name type="scientific">Rhodococcus oxybenzonivorans</name>
    <dbReference type="NCBI Taxonomy" id="1990687"/>
    <lineage>
        <taxon>Bacteria</taxon>
        <taxon>Bacillati</taxon>
        <taxon>Actinomycetota</taxon>
        <taxon>Actinomycetes</taxon>
        <taxon>Mycobacteriales</taxon>
        <taxon>Nocardiaceae</taxon>
        <taxon>Rhodococcus</taxon>
    </lineage>
</organism>
<dbReference type="PANTHER" id="PTHR48081">
    <property type="entry name" value="AB HYDROLASE SUPERFAMILY PROTEIN C4A8.06C"/>
    <property type="match status" value="1"/>
</dbReference>
<evidence type="ECO:0000313" key="4">
    <source>
        <dbReference type="Proteomes" id="UP001185863"/>
    </source>
</evidence>
<dbReference type="GO" id="GO:0016787">
    <property type="term" value="F:hydrolase activity"/>
    <property type="evidence" value="ECO:0007669"/>
    <property type="project" value="UniProtKB-KW"/>
</dbReference>